<dbReference type="RefSeq" id="WP_185883753.1">
    <property type="nucleotide sequence ID" value="NZ_CP060052.1"/>
</dbReference>
<reference evidence="1 2" key="1">
    <citation type="submission" date="2020-08" db="EMBL/GenBank/DDBJ databases">
        <authorList>
            <person name="Liu G."/>
            <person name="Sun C."/>
        </authorList>
    </citation>
    <scope>NUCLEOTIDE SEQUENCE [LARGE SCALE GENOMIC DNA]</scope>
    <source>
        <strain evidence="1 2">OT19</strain>
    </source>
</reference>
<name>A0A7G6VRW7_9SPHN</name>
<gene>
    <name evidence="1" type="ORF">H4O24_10920</name>
</gene>
<evidence type="ECO:0000313" key="1">
    <source>
        <dbReference type="EMBL" id="QNE04482.1"/>
    </source>
</evidence>
<organism evidence="1 2">
    <name type="scientific">Croceicoccus marinus</name>
    <dbReference type="NCBI Taxonomy" id="450378"/>
    <lineage>
        <taxon>Bacteria</taxon>
        <taxon>Pseudomonadati</taxon>
        <taxon>Pseudomonadota</taxon>
        <taxon>Alphaproteobacteria</taxon>
        <taxon>Sphingomonadales</taxon>
        <taxon>Erythrobacteraceae</taxon>
        <taxon>Croceicoccus</taxon>
    </lineage>
</organism>
<evidence type="ECO:0000313" key="2">
    <source>
        <dbReference type="Proteomes" id="UP000515297"/>
    </source>
</evidence>
<accession>A0A7G6VRW7</accession>
<dbReference type="AlphaFoldDB" id="A0A7G6VRW7"/>
<protein>
    <submittedName>
        <fullName evidence="1">Uncharacterized protein</fullName>
    </submittedName>
</protein>
<dbReference type="EMBL" id="CP060052">
    <property type="protein sequence ID" value="QNE04482.1"/>
    <property type="molecule type" value="Genomic_DNA"/>
</dbReference>
<dbReference type="Proteomes" id="UP000515297">
    <property type="component" value="Chromosome"/>
</dbReference>
<proteinExistence type="predicted"/>
<sequence length="71" mass="8526">MDQNYKPNDLNLSLQAFWLEWWMMPITFTARMMGLGHTEVDDEREIDRECEDCQLPVPNSHQKDRDHDLFA</sequence>